<dbReference type="Proteomes" id="UP000307173">
    <property type="component" value="Unassembled WGS sequence"/>
</dbReference>
<protein>
    <submittedName>
        <fullName evidence="2">Uncharacterized protein</fullName>
    </submittedName>
</protein>
<gene>
    <name evidence="2" type="ORF">CANINC_004313</name>
</gene>
<evidence type="ECO:0000256" key="1">
    <source>
        <dbReference type="SAM" id="MobiDB-lite"/>
    </source>
</evidence>
<dbReference type="AlphaFoldDB" id="A0A4T0WWG9"/>
<feature type="compositionally biased region" description="Basic and acidic residues" evidence="1">
    <location>
        <begin position="26"/>
        <end position="44"/>
    </location>
</feature>
<feature type="region of interest" description="Disordered" evidence="1">
    <location>
        <begin position="25"/>
        <end position="44"/>
    </location>
</feature>
<organism evidence="2 3">
    <name type="scientific">Pichia inconspicua</name>
    <dbReference type="NCBI Taxonomy" id="52247"/>
    <lineage>
        <taxon>Eukaryota</taxon>
        <taxon>Fungi</taxon>
        <taxon>Dikarya</taxon>
        <taxon>Ascomycota</taxon>
        <taxon>Saccharomycotina</taxon>
        <taxon>Pichiomycetes</taxon>
        <taxon>Pichiales</taxon>
        <taxon>Pichiaceae</taxon>
        <taxon>Pichia</taxon>
    </lineage>
</organism>
<comment type="caution">
    <text evidence="2">The sequence shown here is derived from an EMBL/GenBank/DDBJ whole genome shotgun (WGS) entry which is preliminary data.</text>
</comment>
<name>A0A4T0WWG9_9ASCO</name>
<feature type="region of interest" description="Disordered" evidence="1">
    <location>
        <begin position="78"/>
        <end position="150"/>
    </location>
</feature>
<feature type="compositionally biased region" description="Acidic residues" evidence="1">
    <location>
        <begin position="78"/>
        <end position="97"/>
    </location>
</feature>
<sequence length="346" mass="40427">MGDSLIKDIKGDSEVKRLKAKHVREKKQLESKQDSEMKEMYSRQEAEMKEIELRLLLSKYRELEKKVHVKQESVIIDTSDEELGDEDDESVNAEETDCGGSKNEAGRSRKCASVSIEENSSKRRSGSSTPTNESNSKKARTSINTEKNIDSTVKPEYTRLRRSRRLSRLDPLIFPVELLKDDEIGNDNGELIRFEEYQTLSKSAKLCNKRVRLPRNIFDIEDYSHFVQKWFYGNRDPFVIPLRDLKKRVDDWKSIADSVTYYKFEKLGLLIEKVFPDIQKNRTLVNSIDYYMKNIVCEDAYLTNEIKTPETLSYFLNGGEKIPEQYKKLLMKGRHQMIVDILIKQR</sequence>
<keyword evidence="3" id="KW-1185">Reference proteome</keyword>
<accession>A0A4T0WWG9</accession>
<evidence type="ECO:0000313" key="2">
    <source>
        <dbReference type="EMBL" id="TID15784.1"/>
    </source>
</evidence>
<proteinExistence type="predicted"/>
<dbReference type="EMBL" id="SELW01000652">
    <property type="protein sequence ID" value="TID15784.1"/>
    <property type="molecule type" value="Genomic_DNA"/>
</dbReference>
<reference evidence="2 3" key="1">
    <citation type="journal article" date="2019" name="Front. Genet.">
        <title>Whole-Genome Sequencing of the Opportunistic Yeast Pathogen Candida inconspicua Uncovers Its Hybrid Origin.</title>
        <authorList>
            <person name="Mixao V."/>
            <person name="Hansen A.P."/>
            <person name="Saus E."/>
            <person name="Boekhout T."/>
            <person name="Lass-Florl C."/>
            <person name="Gabaldon T."/>
        </authorList>
    </citation>
    <scope>NUCLEOTIDE SEQUENCE [LARGE SCALE GENOMIC DNA]</scope>
    <source>
        <strain evidence="2 3">CBS 180</strain>
    </source>
</reference>
<evidence type="ECO:0000313" key="3">
    <source>
        <dbReference type="Proteomes" id="UP000307173"/>
    </source>
</evidence>